<dbReference type="GO" id="GO:0009245">
    <property type="term" value="P:lipid A biosynthetic process"/>
    <property type="evidence" value="ECO:0007669"/>
    <property type="project" value="UniProtKB-UniRule"/>
</dbReference>
<dbReference type="GO" id="GO:0071555">
    <property type="term" value="P:cell wall organization"/>
    <property type="evidence" value="ECO:0007669"/>
    <property type="project" value="UniProtKB-KW"/>
</dbReference>
<feature type="active site" description="Proton acceptor" evidence="18">
    <location>
        <position position="347"/>
    </location>
</feature>
<dbReference type="GO" id="GO:0000902">
    <property type="term" value="P:cell morphogenesis"/>
    <property type="evidence" value="ECO:0007669"/>
    <property type="project" value="UniProtKB-UniRule"/>
</dbReference>
<dbReference type="Gene3D" id="2.160.10.10">
    <property type="entry name" value="Hexapeptide repeat proteins"/>
    <property type="match status" value="1"/>
</dbReference>
<feature type="binding site" evidence="18">
    <location>
        <position position="407"/>
    </location>
    <ligand>
        <name>acetyl-CoA</name>
        <dbReference type="ChEBI" id="CHEBI:57288"/>
    </ligand>
</feature>
<comment type="pathway">
    <text evidence="18">Bacterial outer membrane biogenesis; LPS lipid A biosynthesis.</text>
</comment>
<dbReference type="GO" id="GO:0006048">
    <property type="term" value="P:UDP-N-acetylglucosamine biosynthetic process"/>
    <property type="evidence" value="ECO:0007669"/>
    <property type="project" value="UniProtKB-UniPathway"/>
</dbReference>
<dbReference type="PROSITE" id="PS00101">
    <property type="entry name" value="HEXAPEP_TRANSFERASES"/>
    <property type="match status" value="1"/>
</dbReference>
<feature type="binding site" evidence="18">
    <location>
        <position position="335"/>
    </location>
    <ligand>
        <name>UDP-N-acetyl-alpha-D-glucosamine</name>
        <dbReference type="ChEBI" id="CHEBI:57705"/>
    </ligand>
</feature>
<accession>A0A1Y2KVT7</accession>
<keyword evidence="4 18" id="KW-0963">Cytoplasm</keyword>
<evidence type="ECO:0000256" key="12">
    <source>
        <dbReference type="ARBA" id="ARBA00023268"/>
    </source>
</evidence>
<dbReference type="EMBL" id="JFKA01000014">
    <property type="protein sequence ID" value="OSQ35838.1"/>
    <property type="molecule type" value="Genomic_DNA"/>
</dbReference>
<dbReference type="UniPathway" id="UPA00113">
    <property type="reaction ID" value="UER00532"/>
</dbReference>
<feature type="region of interest" description="N-acetyltransferase" evidence="18">
    <location>
        <begin position="252"/>
        <end position="448"/>
    </location>
</feature>
<dbReference type="GO" id="GO:0009252">
    <property type="term" value="P:peptidoglycan biosynthetic process"/>
    <property type="evidence" value="ECO:0007669"/>
    <property type="project" value="UniProtKB-UniRule"/>
</dbReference>
<keyword evidence="12 18" id="KW-0511">Multifunctional enzyme</keyword>
<feature type="binding site" evidence="18">
    <location>
        <position position="140"/>
    </location>
    <ligand>
        <name>UDP-N-acetyl-alpha-D-glucosamine</name>
        <dbReference type="ChEBI" id="CHEBI:57705"/>
    </ligand>
</feature>
<keyword evidence="8 18" id="KW-0677">Repeat</keyword>
<dbReference type="CDD" id="cd02540">
    <property type="entry name" value="GT2_GlmU_N_bac"/>
    <property type="match status" value="1"/>
</dbReference>
<feature type="binding site" evidence="18">
    <location>
        <position position="156"/>
    </location>
    <ligand>
        <name>UDP-N-acetyl-alpha-D-glucosamine</name>
        <dbReference type="ChEBI" id="CHEBI:57705"/>
    </ligand>
</feature>
<evidence type="ECO:0000256" key="4">
    <source>
        <dbReference type="ARBA" id="ARBA00022490"/>
    </source>
</evidence>
<feature type="binding site" evidence="18">
    <location>
        <begin position="10"/>
        <end position="13"/>
    </location>
    <ligand>
        <name>UDP-N-acetyl-alpha-D-glucosamine</name>
        <dbReference type="ChEBI" id="CHEBI:57705"/>
    </ligand>
</feature>
<evidence type="ECO:0000313" key="21">
    <source>
        <dbReference type="Proteomes" id="UP000193391"/>
    </source>
</evidence>
<dbReference type="Pfam" id="PF12804">
    <property type="entry name" value="NTP_transf_3"/>
    <property type="match status" value="1"/>
</dbReference>
<feature type="binding site" evidence="18">
    <location>
        <position position="389"/>
    </location>
    <ligand>
        <name>acetyl-CoA</name>
        <dbReference type="ChEBI" id="CHEBI:57288"/>
    </ligand>
</feature>
<comment type="similarity">
    <text evidence="3 18">In the N-terminal section; belongs to the N-acetylglucosamine-1-phosphate uridyltransferase family.</text>
</comment>
<organism evidence="20 21">
    <name type="scientific">Thalassospira mesophila</name>
    <dbReference type="NCBI Taxonomy" id="1293891"/>
    <lineage>
        <taxon>Bacteria</taxon>
        <taxon>Pseudomonadati</taxon>
        <taxon>Pseudomonadota</taxon>
        <taxon>Alphaproteobacteria</taxon>
        <taxon>Rhodospirillales</taxon>
        <taxon>Thalassospiraceae</taxon>
        <taxon>Thalassospira</taxon>
    </lineage>
</organism>
<keyword evidence="14 18" id="KW-0961">Cell wall biogenesis/degradation</keyword>
<dbReference type="UniPathway" id="UPA00973"/>
<gene>
    <name evidence="18 20" type="primary">glmU</name>
    <name evidence="20" type="ORF">TMES_19725</name>
</gene>
<evidence type="ECO:0000256" key="11">
    <source>
        <dbReference type="ARBA" id="ARBA00022984"/>
    </source>
</evidence>
<keyword evidence="5 18" id="KW-0808">Transferase</keyword>
<feature type="binding site" evidence="18">
    <location>
        <position position="361"/>
    </location>
    <ligand>
        <name>UDP-N-acetyl-alpha-D-glucosamine</name>
        <dbReference type="ChEBI" id="CHEBI:57705"/>
    </ligand>
</feature>
<comment type="function">
    <text evidence="17 18">Catalyzes the last two sequential reactions in the de novo biosynthetic pathway for UDP-N-acetylglucosamine (UDP-GlcNAc). The C-terminal domain catalyzes the transfer of acetyl group from acetyl coenzyme A to glucosamine-1-phosphate (GlcN-1-P) to produce N-acetylglucosamine-1-phosphate (GlcNAc-1-P), which is converted into UDP-GlcNAc by the transfer of uridine 5-monophosphate (from uridine 5-triphosphate), a reaction catalyzed by the N-terminal domain.</text>
</comment>
<dbReference type="GO" id="GO:0005737">
    <property type="term" value="C:cytoplasm"/>
    <property type="evidence" value="ECO:0007669"/>
    <property type="project" value="UniProtKB-SubCell"/>
</dbReference>
<feature type="binding site" evidence="18">
    <location>
        <position position="364"/>
    </location>
    <ligand>
        <name>acetyl-CoA</name>
        <dbReference type="ChEBI" id="CHEBI:57288"/>
    </ligand>
</feature>
<evidence type="ECO:0000256" key="16">
    <source>
        <dbReference type="ARBA" id="ARBA00048493"/>
    </source>
</evidence>
<feature type="binding site" evidence="18">
    <location>
        <position position="350"/>
    </location>
    <ligand>
        <name>UDP-N-acetyl-alpha-D-glucosamine</name>
        <dbReference type="ChEBI" id="CHEBI:57705"/>
    </ligand>
</feature>
<feature type="binding site" evidence="18">
    <location>
        <position position="228"/>
    </location>
    <ligand>
        <name>UDP-N-acetyl-alpha-D-glucosamine</name>
        <dbReference type="ChEBI" id="CHEBI:57705"/>
    </ligand>
</feature>
<evidence type="ECO:0000256" key="17">
    <source>
        <dbReference type="ARBA" id="ARBA00049628"/>
    </source>
</evidence>
<comment type="subunit">
    <text evidence="18">Homotrimer.</text>
</comment>
<dbReference type="Pfam" id="PF00132">
    <property type="entry name" value="Hexapep"/>
    <property type="match status" value="2"/>
</dbReference>
<evidence type="ECO:0000256" key="10">
    <source>
        <dbReference type="ARBA" id="ARBA00022960"/>
    </source>
</evidence>
<dbReference type="GO" id="GO:0019134">
    <property type="term" value="F:glucosamine-1-phosphate N-acetyltransferase activity"/>
    <property type="evidence" value="ECO:0007669"/>
    <property type="project" value="UniProtKB-UniRule"/>
</dbReference>
<keyword evidence="7 18" id="KW-0479">Metal-binding</keyword>
<keyword evidence="21" id="KW-1185">Reference proteome</keyword>
<evidence type="ECO:0000256" key="1">
    <source>
        <dbReference type="ARBA" id="ARBA00004496"/>
    </source>
</evidence>
<keyword evidence="10 18" id="KW-0133">Cell shape</keyword>
<dbReference type="InterPro" id="IPR011004">
    <property type="entry name" value="Trimer_LpxA-like_sf"/>
</dbReference>
<reference evidence="20 21" key="1">
    <citation type="submission" date="2014-03" db="EMBL/GenBank/DDBJ databases">
        <title>The draft genome sequence of Thalassospira mesophila JCM 18969.</title>
        <authorList>
            <person name="Lai Q."/>
            <person name="Shao Z."/>
        </authorList>
    </citation>
    <scope>NUCLEOTIDE SEQUENCE [LARGE SCALE GENOMIC DNA]</scope>
    <source>
        <strain evidence="20 21">JCM 18969</strain>
    </source>
</reference>
<feature type="region of interest" description="Linker" evidence="18">
    <location>
        <begin position="231"/>
        <end position="251"/>
    </location>
</feature>
<dbReference type="SUPFAM" id="SSF53448">
    <property type="entry name" value="Nucleotide-diphospho-sugar transferases"/>
    <property type="match status" value="1"/>
</dbReference>
<comment type="similarity">
    <text evidence="2 18">In the C-terminal section; belongs to the transferase hexapeptide repeat family.</text>
</comment>
<dbReference type="InterPro" id="IPR001451">
    <property type="entry name" value="Hexapep"/>
</dbReference>
<feature type="binding site" evidence="18">
    <location>
        <begin position="370"/>
        <end position="371"/>
    </location>
    <ligand>
        <name>acetyl-CoA</name>
        <dbReference type="ChEBI" id="CHEBI:57288"/>
    </ligand>
</feature>
<dbReference type="InterPro" id="IPR050065">
    <property type="entry name" value="GlmU-like"/>
</dbReference>
<dbReference type="NCBIfam" id="NF010933">
    <property type="entry name" value="PRK14353.1"/>
    <property type="match status" value="1"/>
</dbReference>
<dbReference type="GO" id="GO:0008360">
    <property type="term" value="P:regulation of cell shape"/>
    <property type="evidence" value="ECO:0007669"/>
    <property type="project" value="UniProtKB-KW"/>
</dbReference>
<dbReference type="SUPFAM" id="SSF51161">
    <property type="entry name" value="Trimeric LpxA-like enzymes"/>
    <property type="match status" value="1"/>
</dbReference>
<evidence type="ECO:0000313" key="20">
    <source>
        <dbReference type="EMBL" id="OSQ35838.1"/>
    </source>
</evidence>
<feature type="binding site" evidence="18">
    <location>
        <position position="228"/>
    </location>
    <ligand>
        <name>Mg(2+)</name>
        <dbReference type="ChEBI" id="CHEBI:18420"/>
    </ligand>
</feature>
<evidence type="ECO:0000256" key="8">
    <source>
        <dbReference type="ARBA" id="ARBA00022737"/>
    </source>
</evidence>
<feature type="binding site" evidence="18">
    <location>
        <position position="424"/>
    </location>
    <ligand>
        <name>acetyl-CoA</name>
        <dbReference type="ChEBI" id="CHEBI:57288"/>
    </ligand>
</feature>
<dbReference type="InterPro" id="IPR029044">
    <property type="entry name" value="Nucleotide-diphossugar_trans"/>
</dbReference>
<dbReference type="GO" id="GO:0016020">
    <property type="term" value="C:membrane"/>
    <property type="evidence" value="ECO:0007669"/>
    <property type="project" value="GOC"/>
</dbReference>
<comment type="catalytic activity">
    <reaction evidence="15 18">
        <text>alpha-D-glucosamine 1-phosphate + acetyl-CoA = N-acetyl-alpha-D-glucosamine 1-phosphate + CoA + H(+)</text>
        <dbReference type="Rhea" id="RHEA:13725"/>
        <dbReference type="ChEBI" id="CHEBI:15378"/>
        <dbReference type="ChEBI" id="CHEBI:57287"/>
        <dbReference type="ChEBI" id="CHEBI:57288"/>
        <dbReference type="ChEBI" id="CHEBI:57776"/>
        <dbReference type="ChEBI" id="CHEBI:58516"/>
        <dbReference type="EC" id="2.3.1.157"/>
    </reaction>
</comment>
<evidence type="ECO:0000256" key="6">
    <source>
        <dbReference type="ARBA" id="ARBA00022695"/>
    </source>
</evidence>
<comment type="catalytic activity">
    <reaction evidence="16 18">
        <text>N-acetyl-alpha-D-glucosamine 1-phosphate + UTP + H(+) = UDP-N-acetyl-alpha-D-glucosamine + diphosphate</text>
        <dbReference type="Rhea" id="RHEA:13509"/>
        <dbReference type="ChEBI" id="CHEBI:15378"/>
        <dbReference type="ChEBI" id="CHEBI:33019"/>
        <dbReference type="ChEBI" id="CHEBI:46398"/>
        <dbReference type="ChEBI" id="CHEBI:57705"/>
        <dbReference type="ChEBI" id="CHEBI:57776"/>
        <dbReference type="EC" id="2.7.7.23"/>
    </reaction>
</comment>
<dbReference type="RefSeq" id="WP_085585801.1">
    <property type="nucleotide sequence ID" value="NZ_JFKA01000014.1"/>
</dbReference>
<evidence type="ECO:0000256" key="13">
    <source>
        <dbReference type="ARBA" id="ARBA00023315"/>
    </source>
</evidence>
<comment type="caution">
    <text evidence="20">The sequence shown here is derived from an EMBL/GenBank/DDBJ whole genome shotgun (WGS) entry which is preliminary data.</text>
</comment>
<feature type="binding site" evidence="18">
    <location>
        <begin position="101"/>
        <end position="103"/>
    </location>
    <ligand>
        <name>UDP-N-acetyl-alpha-D-glucosamine</name>
        <dbReference type="ChEBI" id="CHEBI:57705"/>
    </ligand>
</feature>
<sequence>MSRPLSVVVLAAGMGTRMKSTQPKVLHKVAGKPMVNHVIDAARFLHAEQTLIVVGPDMAALEKAVAPHPTFEQTDRLGTAHAVLAARNALENATGDVLVLYGDSPLFTPATLERLIAARNEGPHAVAVLGFTPDDPAGYGRLATDPFTGELQAIIEDKECTDAERRIGFCNSGVMCFAAEGMVDLLDAINNKNAKGEYYLTDAVAVARDQGRTCVAVEVAEEETLGVNSRAQLAIAEQLMQSRLRDAAMRNGATLVDPGSVFLCADSDIGQDVVIEPNVVFGPGVKIGDNVTIKAFSHLEGCTIASHADIGPYARLRPGADIGKGAKVGNFVEIKKATLETGAKVNHLSYIGDARIGAKANIGAGTITCNYDGFKKYQTDIGAGAFIGSNTALVAPVTVGDGAFVGAGSTLSGDVAADALVLVRAERTEKPGWAARFRDKMRALTGKN</sequence>
<feature type="binding site" evidence="18">
    <location>
        <position position="103"/>
    </location>
    <ligand>
        <name>Mg(2+)</name>
        <dbReference type="ChEBI" id="CHEBI:18420"/>
    </ligand>
</feature>
<dbReference type="EC" id="2.3.1.157" evidence="18"/>
<dbReference type="AlphaFoldDB" id="A0A1Y2KVT7"/>
<dbReference type="InterPro" id="IPR005882">
    <property type="entry name" value="Bifunctional_GlmU"/>
</dbReference>
<feature type="region of interest" description="Pyrophosphorylase" evidence="18">
    <location>
        <begin position="1"/>
        <end position="230"/>
    </location>
</feature>
<feature type="binding site" evidence="18">
    <location>
        <position position="24"/>
    </location>
    <ligand>
        <name>UDP-N-acetyl-alpha-D-glucosamine</name>
        <dbReference type="ChEBI" id="CHEBI:57705"/>
    </ligand>
</feature>
<keyword evidence="6 18" id="KW-0548">Nucleotidyltransferase</keyword>
<keyword evidence="13 18" id="KW-0012">Acyltransferase</keyword>
<evidence type="ECO:0000256" key="3">
    <source>
        <dbReference type="ARBA" id="ARBA00007947"/>
    </source>
</evidence>
<dbReference type="EC" id="2.7.7.23" evidence="18"/>
<feature type="binding site" evidence="18">
    <location>
        <position position="73"/>
    </location>
    <ligand>
        <name>UDP-N-acetyl-alpha-D-glucosamine</name>
        <dbReference type="ChEBI" id="CHEBI:57705"/>
    </ligand>
</feature>
<evidence type="ECO:0000256" key="14">
    <source>
        <dbReference type="ARBA" id="ARBA00023316"/>
    </source>
</evidence>
<feature type="binding site" evidence="18">
    <location>
        <position position="317"/>
    </location>
    <ligand>
        <name>UDP-N-acetyl-alpha-D-glucosamine</name>
        <dbReference type="ChEBI" id="CHEBI:57705"/>
    </ligand>
</feature>
<feature type="domain" description="MobA-like NTP transferase" evidence="19">
    <location>
        <begin position="7"/>
        <end position="131"/>
    </location>
</feature>
<dbReference type="STRING" id="1293891.TMES_19725"/>
<evidence type="ECO:0000256" key="15">
    <source>
        <dbReference type="ARBA" id="ARBA00048247"/>
    </source>
</evidence>
<evidence type="ECO:0000256" key="9">
    <source>
        <dbReference type="ARBA" id="ARBA00022842"/>
    </source>
</evidence>
<evidence type="ECO:0000256" key="5">
    <source>
        <dbReference type="ARBA" id="ARBA00022679"/>
    </source>
</evidence>
<dbReference type="HAMAP" id="MF_01631">
    <property type="entry name" value="GlmU"/>
    <property type="match status" value="1"/>
</dbReference>
<dbReference type="Gene3D" id="3.90.550.10">
    <property type="entry name" value="Spore Coat Polysaccharide Biosynthesis Protein SpsA, Chain A"/>
    <property type="match status" value="1"/>
</dbReference>
<comment type="pathway">
    <text evidence="18">Nucleotide-sugar biosynthesis; UDP-N-acetyl-alpha-D-glucosamine biosynthesis; UDP-N-acetyl-alpha-D-glucosamine from N-acetyl-alpha-D-glucosamine 1-phosphate: step 1/1.</text>
</comment>
<dbReference type="GO" id="GO:0003977">
    <property type="term" value="F:UDP-N-acetylglucosamine diphosphorylase activity"/>
    <property type="evidence" value="ECO:0007669"/>
    <property type="project" value="UniProtKB-UniRule"/>
</dbReference>
<dbReference type="NCBIfam" id="TIGR01173">
    <property type="entry name" value="glmU"/>
    <property type="match status" value="1"/>
</dbReference>
<dbReference type="PANTHER" id="PTHR43584:SF3">
    <property type="entry name" value="BIFUNCTIONAL PROTEIN GLMU"/>
    <property type="match status" value="1"/>
</dbReference>
<comment type="subcellular location">
    <subcellularLocation>
        <location evidence="1 18">Cytoplasm</location>
    </subcellularLocation>
</comment>
<dbReference type="InterPro" id="IPR025877">
    <property type="entry name" value="MobA-like_NTP_Trfase"/>
</dbReference>
<comment type="cofactor">
    <cofactor evidence="18">
        <name>Mg(2+)</name>
        <dbReference type="ChEBI" id="CHEBI:18420"/>
    </cofactor>
    <text evidence="18">Binds 1 Mg(2+) ion per subunit.</text>
</comment>
<comment type="pathway">
    <text evidence="18">Nucleotide-sugar biosynthesis; UDP-N-acetyl-alpha-D-glucosamine biosynthesis; N-acetyl-alpha-D-glucosamine 1-phosphate from alpha-D-glucosamine 6-phosphate (route II): step 2/2.</text>
</comment>
<evidence type="ECO:0000256" key="18">
    <source>
        <dbReference type="HAMAP-Rule" id="MF_01631"/>
    </source>
</evidence>
<proteinExistence type="inferred from homology"/>
<name>A0A1Y2KVT7_9PROT</name>
<dbReference type="PANTHER" id="PTHR43584">
    <property type="entry name" value="NUCLEOTIDYL TRANSFERASE"/>
    <property type="match status" value="1"/>
</dbReference>
<feature type="binding site" evidence="18">
    <location>
        <begin position="78"/>
        <end position="79"/>
    </location>
    <ligand>
        <name>UDP-N-acetyl-alpha-D-glucosamine</name>
        <dbReference type="ChEBI" id="CHEBI:57705"/>
    </ligand>
</feature>
<dbReference type="InterPro" id="IPR038009">
    <property type="entry name" value="GlmU_C_LbH"/>
</dbReference>
<dbReference type="CDD" id="cd03353">
    <property type="entry name" value="LbH_GlmU_C"/>
    <property type="match status" value="1"/>
</dbReference>
<dbReference type="InterPro" id="IPR018357">
    <property type="entry name" value="Hexapep_transf_CS"/>
</dbReference>
<keyword evidence="11 18" id="KW-0573">Peptidoglycan synthesis</keyword>
<keyword evidence="9 18" id="KW-0460">Magnesium</keyword>
<evidence type="ECO:0000259" key="19">
    <source>
        <dbReference type="Pfam" id="PF12804"/>
    </source>
</evidence>
<dbReference type="Proteomes" id="UP000193391">
    <property type="component" value="Unassembled WGS sequence"/>
</dbReference>
<dbReference type="OrthoDB" id="9775031at2"/>
<evidence type="ECO:0000256" key="2">
    <source>
        <dbReference type="ARBA" id="ARBA00007707"/>
    </source>
</evidence>
<feature type="binding site" evidence="18">
    <location>
        <position position="171"/>
    </location>
    <ligand>
        <name>UDP-N-acetyl-alpha-D-glucosamine</name>
        <dbReference type="ChEBI" id="CHEBI:57705"/>
    </ligand>
</feature>
<evidence type="ECO:0000256" key="7">
    <source>
        <dbReference type="ARBA" id="ARBA00022723"/>
    </source>
</evidence>
<dbReference type="GO" id="GO:0000287">
    <property type="term" value="F:magnesium ion binding"/>
    <property type="evidence" value="ECO:0007669"/>
    <property type="project" value="UniProtKB-UniRule"/>
</dbReference>
<protein>
    <recommendedName>
        <fullName evidence="18">Bifunctional protein GlmU</fullName>
    </recommendedName>
    <domain>
        <recommendedName>
            <fullName evidence="18">UDP-N-acetylglucosamine pyrophosphorylase</fullName>
            <ecNumber evidence="18">2.7.7.23</ecNumber>
        </recommendedName>
        <alternativeName>
            <fullName evidence="18">N-acetylglucosamine-1-phosphate uridyltransferase</fullName>
        </alternativeName>
    </domain>
    <domain>
        <recommendedName>
            <fullName evidence="18">Glucosamine-1-phosphate N-acetyltransferase</fullName>
            <ecNumber evidence="18">2.3.1.157</ecNumber>
        </recommendedName>
    </domain>
</protein>